<comment type="caution">
    <text evidence="8">The sequence shown here is derived from an EMBL/GenBank/DDBJ whole genome shotgun (WGS) entry which is preliminary data.</text>
</comment>
<dbReference type="GO" id="GO:0051536">
    <property type="term" value="F:iron-sulfur cluster binding"/>
    <property type="evidence" value="ECO:0007669"/>
    <property type="project" value="UniProtKB-KW"/>
</dbReference>
<dbReference type="InterPro" id="IPR051198">
    <property type="entry name" value="BchE-like"/>
</dbReference>
<protein>
    <submittedName>
        <fullName evidence="8">B12 binding domain protein</fullName>
    </submittedName>
</protein>
<dbReference type="InterPro" id="IPR007197">
    <property type="entry name" value="rSAM"/>
</dbReference>
<dbReference type="SUPFAM" id="SSF102114">
    <property type="entry name" value="Radical SAM enzymes"/>
    <property type="match status" value="1"/>
</dbReference>
<feature type="domain" description="B12-binding" evidence="6">
    <location>
        <begin position="88"/>
        <end position="229"/>
    </location>
</feature>
<dbReference type="SFLD" id="SFLDG01082">
    <property type="entry name" value="B12-binding_domain_containing"/>
    <property type="match status" value="1"/>
</dbReference>
<dbReference type="PANTHER" id="PTHR43409:SF7">
    <property type="entry name" value="BLL1977 PROTEIN"/>
    <property type="match status" value="1"/>
</dbReference>
<dbReference type="RefSeq" id="WP_043047941.1">
    <property type="nucleotide sequence ID" value="NZ_JXCQ01000012.1"/>
</dbReference>
<dbReference type="InterPro" id="IPR006638">
    <property type="entry name" value="Elp3/MiaA/NifB-like_rSAM"/>
</dbReference>
<dbReference type="Proteomes" id="UP000032210">
    <property type="component" value="Unassembled WGS sequence"/>
</dbReference>
<dbReference type="SFLD" id="SFLDS00029">
    <property type="entry name" value="Radical_SAM"/>
    <property type="match status" value="1"/>
</dbReference>
<evidence type="ECO:0000259" key="6">
    <source>
        <dbReference type="PROSITE" id="PS51332"/>
    </source>
</evidence>
<evidence type="ECO:0000259" key="7">
    <source>
        <dbReference type="PROSITE" id="PS51918"/>
    </source>
</evidence>
<comment type="cofactor">
    <cofactor evidence="1">
        <name>[4Fe-4S] cluster</name>
        <dbReference type="ChEBI" id="CHEBI:49883"/>
    </cofactor>
</comment>
<sequence length="537" mass="60032">MTRALLIVPHFWDPVCVPLGVASLRAYAVRAGHEAILFDFNTVPEVFQAQRLYFEEVKRQLPEWRQWNIERNGTEALAMHQMLYLHARARPDYRELVAEVLNIADVPLDKVAARINVAPFDAIFSALYARVLRILEQLLEDVQPDVIGCSLFNSTWAATLFLLRRAKALRPQARTVVGGPGPVMGIAADVQEVTAFYESHSFIDYYVVGEGERAFMRVLDEPDLPLGVIAPSSLKTADTSEVSSIRMVDIPDPDYGELDIASYMQLSIASSRGCPFACSFCAETIFWDGFRRNDATATAEQMIRLAKRYGRRSFYLCDSLANPVIDGISTALLASGEQMQFDAYLRADKSCLKPERAARWHDAGLFRARLGMESASQRILDDMVKMTTPAIMAQALRALTSGGVRTSTLWIVGYANETASEFEDTLAYIREHRDHIFDADAWLFQYHRTGLAGSSKLEGHTGSKPRFSRELTGILGVDAHVIDDGMSPGDRCDRLARFVSHMAEQGIPNPYSMAEWRQADERWSALGYRSRPGLGAL</sequence>
<organism evidence="8 9">
    <name type="scientific">Pseudomonas fluorescens</name>
    <dbReference type="NCBI Taxonomy" id="294"/>
    <lineage>
        <taxon>Bacteria</taxon>
        <taxon>Pseudomonadati</taxon>
        <taxon>Pseudomonadota</taxon>
        <taxon>Gammaproteobacteria</taxon>
        <taxon>Pseudomonadales</taxon>
        <taxon>Pseudomonadaceae</taxon>
        <taxon>Pseudomonas</taxon>
    </lineage>
</organism>
<dbReference type="Gene3D" id="3.40.50.280">
    <property type="entry name" value="Cobalamin-binding domain"/>
    <property type="match status" value="1"/>
</dbReference>
<dbReference type="PROSITE" id="PS51918">
    <property type="entry name" value="RADICAL_SAM"/>
    <property type="match status" value="1"/>
</dbReference>
<evidence type="ECO:0000256" key="4">
    <source>
        <dbReference type="ARBA" id="ARBA00023004"/>
    </source>
</evidence>
<dbReference type="EMBL" id="JXCQ01000012">
    <property type="protein sequence ID" value="KIR22673.1"/>
    <property type="molecule type" value="Genomic_DNA"/>
</dbReference>
<proteinExistence type="predicted"/>
<dbReference type="GO" id="GO:0031419">
    <property type="term" value="F:cobalamin binding"/>
    <property type="evidence" value="ECO:0007669"/>
    <property type="project" value="InterPro"/>
</dbReference>
<keyword evidence="2" id="KW-0949">S-adenosyl-L-methionine</keyword>
<evidence type="ECO:0000313" key="9">
    <source>
        <dbReference type="Proteomes" id="UP000032210"/>
    </source>
</evidence>
<dbReference type="CDD" id="cd01335">
    <property type="entry name" value="Radical_SAM"/>
    <property type="match status" value="1"/>
</dbReference>
<dbReference type="PROSITE" id="PS51332">
    <property type="entry name" value="B12_BINDING"/>
    <property type="match status" value="1"/>
</dbReference>
<dbReference type="PANTHER" id="PTHR43409">
    <property type="entry name" value="ANAEROBIC MAGNESIUM-PROTOPORPHYRIN IX MONOMETHYL ESTER CYCLASE-RELATED"/>
    <property type="match status" value="1"/>
</dbReference>
<dbReference type="AlphaFoldDB" id="A0A0D0SKZ8"/>
<evidence type="ECO:0000256" key="3">
    <source>
        <dbReference type="ARBA" id="ARBA00022723"/>
    </source>
</evidence>
<feature type="domain" description="Radical SAM core" evidence="7">
    <location>
        <begin position="260"/>
        <end position="487"/>
    </location>
</feature>
<dbReference type="Pfam" id="PF02310">
    <property type="entry name" value="B12-binding"/>
    <property type="match status" value="1"/>
</dbReference>
<keyword evidence="3" id="KW-0479">Metal-binding</keyword>
<dbReference type="PATRIC" id="fig|294.125.peg.1845"/>
<dbReference type="InterPro" id="IPR058240">
    <property type="entry name" value="rSAM_sf"/>
</dbReference>
<gene>
    <name evidence="8" type="ORF">PFLU3_17970</name>
</gene>
<dbReference type="Pfam" id="PF04055">
    <property type="entry name" value="Radical_SAM"/>
    <property type="match status" value="1"/>
</dbReference>
<reference evidence="8 9" key="1">
    <citation type="submission" date="2015-01" db="EMBL/GenBank/DDBJ databases">
        <title>Genome sequence of the beneficial rhizobacterium Pseudomonas fluorescens 2-79.</title>
        <authorList>
            <person name="Thuermer A."/>
            <person name="Daniel R."/>
        </authorList>
    </citation>
    <scope>NUCLEOTIDE SEQUENCE [LARGE SCALE GENOMIC DNA]</scope>
    <source>
        <strain evidence="8 9">2-79</strain>
    </source>
</reference>
<keyword evidence="4" id="KW-0408">Iron</keyword>
<evidence type="ECO:0000256" key="2">
    <source>
        <dbReference type="ARBA" id="ARBA00022691"/>
    </source>
</evidence>
<dbReference type="InterPro" id="IPR023404">
    <property type="entry name" value="rSAM_horseshoe"/>
</dbReference>
<dbReference type="GO" id="GO:0003824">
    <property type="term" value="F:catalytic activity"/>
    <property type="evidence" value="ECO:0007669"/>
    <property type="project" value="InterPro"/>
</dbReference>
<dbReference type="InterPro" id="IPR006158">
    <property type="entry name" value="Cobalamin-bd"/>
</dbReference>
<dbReference type="Gene3D" id="3.80.30.20">
    <property type="entry name" value="tm_1862 like domain"/>
    <property type="match status" value="1"/>
</dbReference>
<keyword evidence="5" id="KW-0411">Iron-sulfur</keyword>
<accession>A0A0D0SKZ8</accession>
<evidence type="ECO:0000256" key="5">
    <source>
        <dbReference type="ARBA" id="ARBA00023014"/>
    </source>
</evidence>
<evidence type="ECO:0000256" key="1">
    <source>
        <dbReference type="ARBA" id="ARBA00001966"/>
    </source>
</evidence>
<dbReference type="GO" id="GO:0005829">
    <property type="term" value="C:cytosol"/>
    <property type="evidence" value="ECO:0007669"/>
    <property type="project" value="TreeGrafter"/>
</dbReference>
<evidence type="ECO:0000313" key="8">
    <source>
        <dbReference type="EMBL" id="KIR22673.1"/>
    </source>
</evidence>
<dbReference type="GO" id="GO:0046872">
    <property type="term" value="F:metal ion binding"/>
    <property type="evidence" value="ECO:0007669"/>
    <property type="project" value="UniProtKB-KW"/>
</dbReference>
<name>A0A0D0SKZ8_PSEFL</name>
<dbReference type="SMART" id="SM00729">
    <property type="entry name" value="Elp3"/>
    <property type="match status" value="1"/>
</dbReference>